<dbReference type="AlphaFoldDB" id="S9TTW9"/>
<dbReference type="SFLD" id="SFLDG01086">
    <property type="entry name" value="elongater_protein-like"/>
    <property type="match status" value="1"/>
</dbReference>
<evidence type="ECO:0000256" key="13">
    <source>
        <dbReference type="ARBA" id="ARBA00023128"/>
    </source>
</evidence>
<dbReference type="Gene3D" id="3.40.630.30">
    <property type="match status" value="1"/>
</dbReference>
<evidence type="ECO:0000256" key="7">
    <source>
        <dbReference type="ARBA" id="ARBA00022691"/>
    </source>
</evidence>
<keyword evidence="11" id="KW-0408">Iron</keyword>
<dbReference type="GO" id="GO:0051539">
    <property type="term" value="F:4 iron, 4 sulfur cluster binding"/>
    <property type="evidence" value="ECO:0007669"/>
    <property type="project" value="UniProtKB-KW"/>
</dbReference>
<evidence type="ECO:0000259" key="17">
    <source>
        <dbReference type="SMART" id="SM00729"/>
    </source>
</evidence>
<dbReference type="InterPro" id="IPR039661">
    <property type="entry name" value="ELP3"/>
</dbReference>
<keyword evidence="9" id="KW-0479">Metal-binding</keyword>
<protein>
    <recommendedName>
        <fullName evidence="15">tRNA carboxymethyluridine synthase</fullName>
        <ecNumber evidence="15">2.3.1.311</ecNumber>
    </recommendedName>
</protein>
<proteinExistence type="inferred from homology"/>
<evidence type="ECO:0000256" key="12">
    <source>
        <dbReference type="ARBA" id="ARBA00023014"/>
    </source>
</evidence>
<dbReference type="SMART" id="SM00729">
    <property type="entry name" value="Elp3"/>
    <property type="match status" value="1"/>
</dbReference>
<dbReference type="GO" id="GO:0000049">
    <property type="term" value="F:tRNA binding"/>
    <property type="evidence" value="ECO:0007669"/>
    <property type="project" value="UniProtKB-KW"/>
</dbReference>
<dbReference type="GO" id="GO:0033588">
    <property type="term" value="C:elongator holoenzyme complex"/>
    <property type="evidence" value="ECO:0007669"/>
    <property type="project" value="TreeGrafter"/>
</dbReference>
<gene>
    <name evidence="18" type="ORF">STCU_09201</name>
</gene>
<dbReference type="PANTHER" id="PTHR11135:SF2">
    <property type="entry name" value="ELONGATOR COMPLEX PROTEIN 3"/>
    <property type="match status" value="1"/>
</dbReference>
<dbReference type="InterPro" id="IPR016181">
    <property type="entry name" value="Acyl_CoA_acyltransferase"/>
</dbReference>
<dbReference type="CDD" id="cd01335">
    <property type="entry name" value="Radical_SAM"/>
    <property type="match status" value="1"/>
</dbReference>
<keyword evidence="4" id="KW-0004">4Fe-4S</keyword>
<dbReference type="Gene3D" id="3.80.30.20">
    <property type="entry name" value="tm_1862 like domain"/>
    <property type="match status" value="1"/>
</dbReference>
<feature type="domain" description="Elp3/MiaA/NifB-like radical SAM core" evidence="17">
    <location>
        <begin position="150"/>
        <end position="415"/>
    </location>
</feature>
<evidence type="ECO:0000256" key="16">
    <source>
        <dbReference type="ARBA" id="ARBA00047372"/>
    </source>
</evidence>
<keyword evidence="10" id="KW-0694">RNA-binding</keyword>
<dbReference type="InterPro" id="IPR058240">
    <property type="entry name" value="rSAM_sf"/>
</dbReference>
<evidence type="ECO:0000313" key="19">
    <source>
        <dbReference type="Proteomes" id="UP000015354"/>
    </source>
</evidence>
<dbReference type="InterPro" id="IPR034687">
    <property type="entry name" value="ELP3-like"/>
</dbReference>
<dbReference type="EMBL" id="ATMH01009201">
    <property type="protein sequence ID" value="EPY19999.1"/>
    <property type="molecule type" value="Genomic_DNA"/>
</dbReference>
<accession>S9TTW9</accession>
<dbReference type="EC" id="2.3.1.311" evidence="15"/>
<keyword evidence="13" id="KW-0496">Mitochondrion</keyword>
<keyword evidence="19" id="KW-1185">Reference proteome</keyword>
<dbReference type="SUPFAM" id="SSF102114">
    <property type="entry name" value="Radical SAM enzymes"/>
    <property type="match status" value="1"/>
</dbReference>
<dbReference type="SUPFAM" id="SSF55729">
    <property type="entry name" value="Acyl-CoA N-acyltransferases (Nat)"/>
    <property type="match status" value="1"/>
</dbReference>
<comment type="catalytic activity">
    <reaction evidence="16">
        <text>uridine(34) in tRNA + acetyl-CoA + S-adenosyl-L-methionine + H2O = 5-(carboxymethyl)uridine(34) in tRNA + 5'-deoxyadenosine + L-methionine + CoA + 2 H(+)</text>
        <dbReference type="Rhea" id="RHEA:61020"/>
        <dbReference type="Rhea" id="RHEA-COMP:10407"/>
        <dbReference type="Rhea" id="RHEA-COMP:11727"/>
        <dbReference type="ChEBI" id="CHEBI:15377"/>
        <dbReference type="ChEBI" id="CHEBI:15378"/>
        <dbReference type="ChEBI" id="CHEBI:17319"/>
        <dbReference type="ChEBI" id="CHEBI:57287"/>
        <dbReference type="ChEBI" id="CHEBI:57288"/>
        <dbReference type="ChEBI" id="CHEBI:57844"/>
        <dbReference type="ChEBI" id="CHEBI:59789"/>
        <dbReference type="ChEBI" id="CHEBI:65315"/>
        <dbReference type="ChEBI" id="CHEBI:74882"/>
        <dbReference type="EC" id="2.3.1.311"/>
    </reaction>
    <physiologicalReaction direction="left-to-right" evidence="16">
        <dbReference type="Rhea" id="RHEA:61021"/>
    </physiologicalReaction>
</comment>
<dbReference type="InterPro" id="IPR006638">
    <property type="entry name" value="Elp3/MiaA/NifB-like_rSAM"/>
</dbReference>
<keyword evidence="8" id="KW-0819">tRNA processing</keyword>
<evidence type="ECO:0000256" key="8">
    <source>
        <dbReference type="ARBA" id="ARBA00022694"/>
    </source>
</evidence>
<dbReference type="Pfam" id="PF04055">
    <property type="entry name" value="Radical_SAM"/>
    <property type="match status" value="1"/>
</dbReference>
<evidence type="ECO:0000256" key="11">
    <source>
        <dbReference type="ARBA" id="ARBA00023004"/>
    </source>
</evidence>
<sequence length="696" mass="78302">MSSSDEDERTVGLSAEELARVERKIKELPTLEGLLKEEDPNAFTQEQIEEAAQFVKAIIETHPMSSEDIVKQQRKLQKQFRKAFKKSLLLAGYKHLIAGHTTAPRPSVEMEDVGAPPPATAPGGNPYCCLPVEQFLISKAPRSQSGVLVVTVFTSAYPDGQKFSCQWNCYYCPNEPGQPRSYLLNEPGVRRANRLEFDAYRQFEERVLSLVAIGHPADKVELLVLGGTWESYPTTYRETFIRDLFYAANTIFDDVALPRRPPLTLVQEQLLNESAKCKIIGVTLETRPDTVSLRTLVDLRRYGCTRVQLGIQHTDDAILDYINRQTTREDAMRAIKLLKDSAFKVDIHLMPDLPGATPEADRRMFDDVLGSPYLQADQWKIYPCQTTPFSVIEQWYKEGKYRSYGMEALIDVLLYAKVRVHPWIRLNRVIRDIPVDYILGGVDVANLRQLLANKLKQRGERCQCIRCREVKGSKEAAAQLRDAVLSERTYEGSEGTEIFLSVESADNLIIYGFLRLRLHIRNWETPFSELRSCALIRELHVYGNLIATYDEKEQTHKVQHSGIGGRLLHRAEAIAKDGGYAQIAVISGVGARGYYRRKGYRLTCAQRGAFLIKTLSDDGAPAAPVSDGRDPNTIAALYVQKDQVEAVSQDNAGDCVVPPDRPSDLFDVSSMGSSLRRMWAALVGTVKGSLKRERDP</sequence>
<comment type="cofactor">
    <cofactor evidence="1">
        <name>[4Fe-4S] cluster</name>
        <dbReference type="ChEBI" id="CHEBI:49883"/>
    </cofactor>
</comment>
<dbReference type="Pfam" id="PF16199">
    <property type="entry name" value="Radical_SAM_C"/>
    <property type="match status" value="1"/>
</dbReference>
<dbReference type="GO" id="GO:0046872">
    <property type="term" value="F:metal ion binding"/>
    <property type="evidence" value="ECO:0007669"/>
    <property type="project" value="UniProtKB-KW"/>
</dbReference>
<evidence type="ECO:0000313" key="18">
    <source>
        <dbReference type="EMBL" id="EPY19999.1"/>
    </source>
</evidence>
<dbReference type="InterPro" id="IPR023404">
    <property type="entry name" value="rSAM_horseshoe"/>
</dbReference>
<dbReference type="GO" id="GO:0002926">
    <property type="term" value="P:tRNA wobble base 5-methoxycarbonylmethyl-2-thiouridinylation"/>
    <property type="evidence" value="ECO:0007669"/>
    <property type="project" value="TreeGrafter"/>
</dbReference>
<dbReference type="InterPro" id="IPR032432">
    <property type="entry name" value="Radical_SAM_C"/>
</dbReference>
<reference evidence="18 19" key="1">
    <citation type="journal article" date="2013" name="PLoS ONE">
        <title>Predicting the Proteins of Angomonas deanei, Strigomonas culicis and Their Respective Endosymbionts Reveals New Aspects of the Trypanosomatidae Family.</title>
        <authorList>
            <person name="Motta M.C."/>
            <person name="Martins A.C."/>
            <person name="de Souza S.S."/>
            <person name="Catta-Preta C.M."/>
            <person name="Silva R."/>
            <person name="Klein C.C."/>
            <person name="de Almeida L.G."/>
            <person name="de Lima Cunha O."/>
            <person name="Ciapina L.P."/>
            <person name="Brocchi M."/>
            <person name="Colabardini A.C."/>
            <person name="de Araujo Lima B."/>
            <person name="Machado C.R."/>
            <person name="de Almeida Soares C.M."/>
            <person name="Probst C.M."/>
            <person name="de Menezes C.B."/>
            <person name="Thompson C.E."/>
            <person name="Bartholomeu D.C."/>
            <person name="Gradia D.F."/>
            <person name="Pavoni D.P."/>
            <person name="Grisard E.C."/>
            <person name="Fantinatti-Garboggini F."/>
            <person name="Marchini F.K."/>
            <person name="Rodrigues-Luiz G.F."/>
            <person name="Wagner G."/>
            <person name="Goldman G.H."/>
            <person name="Fietto J.L."/>
            <person name="Elias M.C."/>
            <person name="Goldman M.H."/>
            <person name="Sagot M.F."/>
            <person name="Pereira M."/>
            <person name="Stoco P.H."/>
            <person name="de Mendonca-Neto R.P."/>
            <person name="Teixeira S.M."/>
            <person name="Maciel T.E."/>
            <person name="de Oliveira Mendes T.A."/>
            <person name="Urmenyi T.P."/>
            <person name="de Souza W."/>
            <person name="Schenkman S."/>
            <person name="de Vasconcelos A.T."/>
        </authorList>
    </citation>
    <scope>NUCLEOTIDE SEQUENCE [LARGE SCALE GENOMIC DNA]</scope>
</reference>
<dbReference type="SFLD" id="SFLDF00344">
    <property type="entry name" value="ELP3-like"/>
    <property type="match status" value="1"/>
</dbReference>
<dbReference type="GO" id="GO:0106261">
    <property type="term" value="F:tRNA uridine(34) acetyltransferase activity"/>
    <property type="evidence" value="ECO:0007669"/>
    <property type="project" value="UniProtKB-EC"/>
</dbReference>
<dbReference type="PANTHER" id="PTHR11135">
    <property type="entry name" value="HISTONE ACETYLTRANSFERASE-RELATED"/>
    <property type="match status" value="1"/>
</dbReference>
<keyword evidence="14" id="KW-0012">Acyltransferase</keyword>
<keyword evidence="12" id="KW-0411">Iron-sulfur</keyword>
<evidence type="ECO:0000256" key="3">
    <source>
        <dbReference type="ARBA" id="ARBA00005494"/>
    </source>
</evidence>
<dbReference type="GO" id="GO:0005737">
    <property type="term" value="C:cytoplasm"/>
    <property type="evidence" value="ECO:0007669"/>
    <property type="project" value="TreeGrafter"/>
</dbReference>
<evidence type="ECO:0000256" key="6">
    <source>
        <dbReference type="ARBA" id="ARBA00022679"/>
    </source>
</evidence>
<comment type="pathway">
    <text evidence="2">tRNA modification.</text>
</comment>
<comment type="caution">
    <text evidence="18">The sequence shown here is derived from an EMBL/GenBank/DDBJ whole genome shotgun (WGS) entry which is preliminary data.</text>
</comment>
<dbReference type="SFLD" id="SFLDS00029">
    <property type="entry name" value="Radical_SAM"/>
    <property type="match status" value="1"/>
</dbReference>
<dbReference type="InterPro" id="IPR007197">
    <property type="entry name" value="rSAM"/>
</dbReference>
<evidence type="ECO:0000256" key="9">
    <source>
        <dbReference type="ARBA" id="ARBA00022723"/>
    </source>
</evidence>
<dbReference type="FunFam" id="3.80.30.20:FF:000011">
    <property type="entry name" value="Elongator complex"/>
    <property type="match status" value="1"/>
</dbReference>
<keyword evidence="7" id="KW-0949">S-adenosyl-L-methionine</keyword>
<evidence type="ECO:0000256" key="14">
    <source>
        <dbReference type="ARBA" id="ARBA00023315"/>
    </source>
</evidence>
<evidence type="ECO:0000256" key="5">
    <source>
        <dbReference type="ARBA" id="ARBA00022555"/>
    </source>
</evidence>
<dbReference type="Proteomes" id="UP000015354">
    <property type="component" value="Unassembled WGS sequence"/>
</dbReference>
<organism evidence="18 19">
    <name type="scientific">Strigomonas culicis</name>
    <dbReference type="NCBI Taxonomy" id="28005"/>
    <lineage>
        <taxon>Eukaryota</taxon>
        <taxon>Discoba</taxon>
        <taxon>Euglenozoa</taxon>
        <taxon>Kinetoplastea</taxon>
        <taxon>Metakinetoplastina</taxon>
        <taxon>Trypanosomatida</taxon>
        <taxon>Trypanosomatidae</taxon>
        <taxon>Strigomonadinae</taxon>
        <taxon>Strigomonas</taxon>
    </lineage>
</organism>
<comment type="similarity">
    <text evidence="3">Belongs to the ELP3 family.</text>
</comment>
<evidence type="ECO:0000256" key="10">
    <source>
        <dbReference type="ARBA" id="ARBA00022884"/>
    </source>
</evidence>
<evidence type="ECO:0000256" key="1">
    <source>
        <dbReference type="ARBA" id="ARBA00001966"/>
    </source>
</evidence>
<evidence type="ECO:0000256" key="15">
    <source>
        <dbReference type="ARBA" id="ARBA00044771"/>
    </source>
</evidence>
<name>S9TTW9_9TRYP</name>
<keyword evidence="5" id="KW-0820">tRNA-binding</keyword>
<dbReference type="OrthoDB" id="10265243at2759"/>
<keyword evidence="6 18" id="KW-0808">Transferase</keyword>
<evidence type="ECO:0000256" key="2">
    <source>
        <dbReference type="ARBA" id="ARBA00005217"/>
    </source>
</evidence>
<dbReference type="NCBIfam" id="TIGR01211">
    <property type="entry name" value="ELP3"/>
    <property type="match status" value="1"/>
</dbReference>
<evidence type="ECO:0000256" key="4">
    <source>
        <dbReference type="ARBA" id="ARBA00022485"/>
    </source>
</evidence>
<dbReference type="GO" id="GO:0005634">
    <property type="term" value="C:nucleus"/>
    <property type="evidence" value="ECO:0007669"/>
    <property type="project" value="TreeGrafter"/>
</dbReference>